<feature type="transmembrane region" description="Helical" evidence="1">
    <location>
        <begin position="177"/>
        <end position="202"/>
    </location>
</feature>
<organism evidence="2 3">
    <name type="scientific">Elysia marginata</name>
    <dbReference type="NCBI Taxonomy" id="1093978"/>
    <lineage>
        <taxon>Eukaryota</taxon>
        <taxon>Metazoa</taxon>
        <taxon>Spiralia</taxon>
        <taxon>Lophotrochozoa</taxon>
        <taxon>Mollusca</taxon>
        <taxon>Gastropoda</taxon>
        <taxon>Heterobranchia</taxon>
        <taxon>Euthyneura</taxon>
        <taxon>Panpulmonata</taxon>
        <taxon>Sacoglossa</taxon>
        <taxon>Placobranchoidea</taxon>
        <taxon>Plakobranchidae</taxon>
        <taxon>Elysia</taxon>
    </lineage>
</organism>
<evidence type="ECO:0000313" key="3">
    <source>
        <dbReference type="Proteomes" id="UP000762676"/>
    </source>
</evidence>
<keyword evidence="1" id="KW-1133">Transmembrane helix</keyword>
<feature type="transmembrane region" description="Helical" evidence="1">
    <location>
        <begin position="245"/>
        <end position="263"/>
    </location>
</feature>
<dbReference type="PANTHER" id="PTHR33802:SF1">
    <property type="entry name" value="XK-RELATED PROTEIN"/>
    <property type="match status" value="1"/>
</dbReference>
<dbReference type="EMBL" id="BMAT01000656">
    <property type="protein sequence ID" value="GFR70511.1"/>
    <property type="molecule type" value="Genomic_DNA"/>
</dbReference>
<name>A0AAV4FCA7_9GAST</name>
<feature type="transmembrane region" description="Helical" evidence="1">
    <location>
        <begin position="101"/>
        <end position="124"/>
    </location>
</feature>
<keyword evidence="1" id="KW-0472">Membrane</keyword>
<gene>
    <name evidence="2" type="ORF">ElyMa_000330600</name>
</gene>
<protein>
    <submittedName>
        <fullName evidence="2">Uncharacterized protein</fullName>
    </submittedName>
</protein>
<reference evidence="2 3" key="1">
    <citation type="journal article" date="2021" name="Elife">
        <title>Chloroplast acquisition without the gene transfer in kleptoplastic sea slugs, Plakobranchus ocellatus.</title>
        <authorList>
            <person name="Maeda T."/>
            <person name="Takahashi S."/>
            <person name="Yoshida T."/>
            <person name="Shimamura S."/>
            <person name="Takaki Y."/>
            <person name="Nagai Y."/>
            <person name="Toyoda A."/>
            <person name="Suzuki Y."/>
            <person name="Arimoto A."/>
            <person name="Ishii H."/>
            <person name="Satoh N."/>
            <person name="Nishiyama T."/>
            <person name="Hasebe M."/>
            <person name="Maruyama T."/>
            <person name="Minagawa J."/>
            <person name="Obokata J."/>
            <person name="Shigenobu S."/>
        </authorList>
    </citation>
    <scope>NUCLEOTIDE SEQUENCE [LARGE SCALE GENOMIC DNA]</scope>
</reference>
<dbReference type="PANTHER" id="PTHR33802">
    <property type="entry name" value="SI:CH211-161H7.5-RELATED"/>
    <property type="match status" value="1"/>
</dbReference>
<feature type="transmembrane region" description="Helical" evidence="1">
    <location>
        <begin position="130"/>
        <end position="156"/>
    </location>
</feature>
<dbReference type="AlphaFoldDB" id="A0AAV4FCA7"/>
<keyword evidence="3" id="KW-1185">Reference proteome</keyword>
<feature type="transmembrane region" description="Helical" evidence="1">
    <location>
        <begin position="12"/>
        <end position="33"/>
    </location>
</feature>
<comment type="caution">
    <text evidence="2">The sequence shown here is derived from an EMBL/GenBank/DDBJ whole genome shotgun (WGS) entry which is preliminary data.</text>
</comment>
<dbReference type="Proteomes" id="UP000762676">
    <property type="component" value="Unassembled WGS sequence"/>
</dbReference>
<proteinExistence type="predicted"/>
<sequence>MSTEHNPGQLLCIVLNLLVVTGTSLVVVCSLANRYDFPQPIPDLLRHDLEETAKNKPSPISPAPWLYTAWAVVMGWQLLLALHAFFSICRKWTGVPVYTSPILLSAPLLLCISLACSLNAAWFVVYDREIVSTACLLAVLSMVLGWTSFGLSLYSLEVNMFRLRKAERYSEIITHRIIVHNGLALYAMWCVYVTAFNVAVAMMHNDQKTVDTDTSTVVAMIIMAVFMVCYFLLDVTCLDQYTRYTGTPYLVSIVVLSACFFRQDDWKSDDVNFIFLAGLLTFAFLSCMVKSACVLCRVMRPSTYGSMDVTSVSFRRATPEDEGRYLLK</sequence>
<accession>A0AAV4FCA7</accession>
<evidence type="ECO:0000313" key="2">
    <source>
        <dbReference type="EMBL" id="GFR70511.1"/>
    </source>
</evidence>
<feature type="transmembrane region" description="Helical" evidence="1">
    <location>
        <begin position="65"/>
        <end position="89"/>
    </location>
</feature>
<feature type="transmembrane region" description="Helical" evidence="1">
    <location>
        <begin position="275"/>
        <end position="298"/>
    </location>
</feature>
<keyword evidence="1" id="KW-0812">Transmembrane</keyword>
<feature type="transmembrane region" description="Helical" evidence="1">
    <location>
        <begin position="214"/>
        <end position="233"/>
    </location>
</feature>
<evidence type="ECO:0000256" key="1">
    <source>
        <dbReference type="SAM" id="Phobius"/>
    </source>
</evidence>